<proteinExistence type="predicted"/>
<dbReference type="InterPro" id="IPR029058">
    <property type="entry name" value="AB_hydrolase_fold"/>
</dbReference>
<name>A0A382PZD4_9ZZZZ</name>
<dbReference type="Gene3D" id="3.40.50.1820">
    <property type="entry name" value="alpha/beta hydrolase"/>
    <property type="match status" value="1"/>
</dbReference>
<feature type="non-terminal residue" evidence="1">
    <location>
        <position position="1"/>
    </location>
</feature>
<organism evidence="1">
    <name type="scientific">marine metagenome</name>
    <dbReference type="NCBI Taxonomy" id="408172"/>
    <lineage>
        <taxon>unclassified sequences</taxon>
        <taxon>metagenomes</taxon>
        <taxon>ecological metagenomes</taxon>
    </lineage>
</organism>
<dbReference type="AlphaFoldDB" id="A0A382PZD4"/>
<reference evidence="1" key="1">
    <citation type="submission" date="2018-05" db="EMBL/GenBank/DDBJ databases">
        <authorList>
            <person name="Lanie J.A."/>
            <person name="Ng W.-L."/>
            <person name="Kazmierczak K.M."/>
            <person name="Andrzejewski T.M."/>
            <person name="Davidsen T.M."/>
            <person name="Wayne K.J."/>
            <person name="Tettelin H."/>
            <person name="Glass J.I."/>
            <person name="Rusch D."/>
            <person name="Podicherti R."/>
            <person name="Tsui H.-C.T."/>
            <person name="Winkler M.E."/>
        </authorList>
    </citation>
    <scope>NUCLEOTIDE SEQUENCE</scope>
</reference>
<accession>A0A382PZD4</accession>
<protein>
    <recommendedName>
        <fullName evidence="2">AB hydrolase-1 domain-containing protein</fullName>
    </recommendedName>
</protein>
<evidence type="ECO:0000313" key="1">
    <source>
        <dbReference type="EMBL" id="SVC78699.1"/>
    </source>
</evidence>
<evidence type="ECO:0008006" key="2">
    <source>
        <dbReference type="Google" id="ProtNLM"/>
    </source>
</evidence>
<gene>
    <name evidence="1" type="ORF">METZ01_LOCUS331553</name>
</gene>
<sequence>YKNSWVTDSLVNATVLQHKNPEFLKILGRLASLLQKQDTQNWQVGNELQNLSIPVKLIWGKEDQVLPSSHAQDLPGSFTIHIFPNTGHMVHIEQSQVINRLIGENSAQE</sequence>
<dbReference type="EMBL" id="UINC01110890">
    <property type="protein sequence ID" value="SVC78699.1"/>
    <property type="molecule type" value="Genomic_DNA"/>
</dbReference>
<dbReference type="SUPFAM" id="SSF53474">
    <property type="entry name" value="alpha/beta-Hydrolases"/>
    <property type="match status" value="1"/>
</dbReference>